<feature type="transmembrane region" description="Helical" evidence="1">
    <location>
        <begin position="64"/>
        <end position="82"/>
    </location>
</feature>
<evidence type="ECO:0000259" key="2">
    <source>
        <dbReference type="Pfam" id="PF18183"/>
    </source>
</evidence>
<evidence type="ECO:0000313" key="4">
    <source>
        <dbReference type="Proteomes" id="UP000183400"/>
    </source>
</evidence>
<keyword evidence="4" id="KW-1185">Reference proteome</keyword>
<reference evidence="4" key="1">
    <citation type="submission" date="2016-10" db="EMBL/GenBank/DDBJ databases">
        <authorList>
            <person name="Varghese N."/>
            <person name="Submissions S."/>
        </authorList>
    </citation>
    <scope>NUCLEOTIDE SEQUENCE [LARGE SCALE GENOMIC DNA]</scope>
    <source>
        <strain evidence="4">DSM 27839</strain>
    </source>
</reference>
<sequence>MASVFDALDKLAMAEVRYYYRERTNRRRYSKLCRLAAWAFGTGGLLASLLSAADPDRFQQLNSYGYVLIAVAAIVLTVNSLMGGTDGHVRFTATQIRLEQIITKFRIGWFSFLALVAEEKADWESGFEIIKSYAAAFHEETVMETGV</sequence>
<proteinExistence type="predicted"/>
<protein>
    <recommendedName>
        <fullName evidence="2">SMODS and SLOG-associating 2TM effector domain-containing protein</fullName>
    </recommendedName>
</protein>
<dbReference type="EMBL" id="FNNP01000019">
    <property type="protein sequence ID" value="SDX94848.1"/>
    <property type="molecule type" value="Genomic_DNA"/>
</dbReference>
<name>A0A1H3FWV1_9RHOB</name>
<evidence type="ECO:0000313" key="3">
    <source>
        <dbReference type="EMBL" id="SDX94848.1"/>
    </source>
</evidence>
<dbReference type="NCBIfam" id="NF033633">
    <property type="entry name" value="SLATT_2"/>
    <property type="match status" value="1"/>
</dbReference>
<dbReference type="InterPro" id="IPR040688">
    <property type="entry name" value="SLATT_2"/>
</dbReference>
<organism evidence="3 4">
    <name type="scientific">Ruegeria halocynthiae</name>
    <dbReference type="NCBI Taxonomy" id="985054"/>
    <lineage>
        <taxon>Bacteria</taxon>
        <taxon>Pseudomonadati</taxon>
        <taxon>Pseudomonadota</taxon>
        <taxon>Alphaproteobacteria</taxon>
        <taxon>Rhodobacterales</taxon>
        <taxon>Roseobacteraceae</taxon>
        <taxon>Ruegeria</taxon>
    </lineage>
</organism>
<feature type="transmembrane region" description="Helical" evidence="1">
    <location>
        <begin position="32"/>
        <end position="52"/>
    </location>
</feature>
<feature type="domain" description="SMODS and SLOG-associating 2TM effector" evidence="2">
    <location>
        <begin position="7"/>
        <end position="111"/>
    </location>
</feature>
<gene>
    <name evidence="3" type="ORF">SAMN05444358_1193</name>
</gene>
<keyword evidence="1" id="KW-1133">Transmembrane helix</keyword>
<keyword evidence="1" id="KW-0472">Membrane</keyword>
<accession>A0A1H3FWV1</accession>
<dbReference type="Proteomes" id="UP000183400">
    <property type="component" value="Unassembled WGS sequence"/>
</dbReference>
<evidence type="ECO:0000256" key="1">
    <source>
        <dbReference type="SAM" id="Phobius"/>
    </source>
</evidence>
<dbReference type="AlphaFoldDB" id="A0A1H3FWV1"/>
<keyword evidence="1" id="KW-0812">Transmembrane</keyword>
<dbReference type="OrthoDB" id="9182793at2"/>
<dbReference type="Pfam" id="PF18183">
    <property type="entry name" value="SLATT_2"/>
    <property type="match status" value="1"/>
</dbReference>